<evidence type="ECO:0000313" key="4">
    <source>
        <dbReference type="Proteomes" id="UP000011717"/>
    </source>
</evidence>
<organism evidence="3 4">
    <name type="scientific">Pacificimonas flava</name>
    <dbReference type="NCBI Taxonomy" id="1234595"/>
    <lineage>
        <taxon>Bacteria</taxon>
        <taxon>Pseudomonadati</taxon>
        <taxon>Pseudomonadota</taxon>
        <taxon>Alphaproteobacteria</taxon>
        <taxon>Sphingomonadales</taxon>
        <taxon>Sphingosinicellaceae</taxon>
        <taxon>Pacificimonas</taxon>
    </lineage>
</organism>
<evidence type="ECO:0000256" key="1">
    <source>
        <dbReference type="SAM" id="Phobius"/>
    </source>
</evidence>
<gene>
    <name evidence="3" type="ORF">C725_1002</name>
</gene>
<feature type="transmembrane region" description="Helical" evidence="1">
    <location>
        <begin position="82"/>
        <end position="100"/>
    </location>
</feature>
<feature type="transmembrane region" description="Helical" evidence="1">
    <location>
        <begin position="42"/>
        <end position="62"/>
    </location>
</feature>
<accession>M2SF91</accession>
<keyword evidence="1" id="KW-0812">Transmembrane</keyword>
<dbReference type="Gene3D" id="3.10.310.50">
    <property type="match status" value="1"/>
</dbReference>
<keyword evidence="4" id="KW-1185">Reference proteome</keyword>
<evidence type="ECO:0000313" key="3">
    <source>
        <dbReference type="EMBL" id="EMD84030.1"/>
    </source>
</evidence>
<name>M2SF91_9SPHN</name>
<dbReference type="EMBL" id="AMRV01000002">
    <property type="protein sequence ID" value="EMD84030.1"/>
    <property type="molecule type" value="Genomic_DNA"/>
</dbReference>
<evidence type="ECO:0000259" key="2">
    <source>
        <dbReference type="Pfam" id="PF04536"/>
    </source>
</evidence>
<comment type="caution">
    <text evidence="3">The sequence shown here is derived from an EMBL/GenBank/DDBJ whole genome shotgun (WGS) entry which is preliminary data.</text>
</comment>
<dbReference type="InterPro" id="IPR007621">
    <property type="entry name" value="TPM_dom"/>
</dbReference>
<dbReference type="Proteomes" id="UP000011717">
    <property type="component" value="Unassembled WGS sequence"/>
</dbReference>
<keyword evidence="1" id="KW-0472">Membrane</keyword>
<dbReference type="AlphaFoldDB" id="M2SF91"/>
<dbReference type="OrthoDB" id="5825388at2"/>
<keyword evidence="1" id="KW-1133">Transmembrane helix</keyword>
<dbReference type="Pfam" id="PF04536">
    <property type="entry name" value="TPM_phosphatase"/>
    <property type="match status" value="1"/>
</dbReference>
<dbReference type="RefSeq" id="WP_008600547.1">
    <property type="nucleotide sequence ID" value="NZ_AMRV01000002.1"/>
</dbReference>
<sequence>MALTSEEHSRISAAIRETETRTSGEILCVFTEAADDMRIVPLAYAGVAALVLPPLLLFFGFVDPSWFLGWRAVSDIPVRVVTSVHAGLSVLIFLAAWLIARPLRFRLAPRSLRAANVDRAATEAFLAQGLQTTDDRTGILIFLSRCDHIAEILADEGIHRLVGEDAWADIIEQMLARAREGRIAEAFLDAIAACGNVLAEHFPPGEHNPNELPDRLIEL</sequence>
<dbReference type="PANTHER" id="PTHR30373:SF8">
    <property type="entry name" value="BLL7265 PROTEIN"/>
    <property type="match status" value="1"/>
</dbReference>
<dbReference type="PANTHER" id="PTHR30373">
    <property type="entry name" value="UPF0603 PROTEIN YGCG"/>
    <property type="match status" value="1"/>
</dbReference>
<protein>
    <recommendedName>
        <fullName evidence="2">TPM domain-containing protein</fullName>
    </recommendedName>
</protein>
<reference evidence="3 4" key="1">
    <citation type="journal article" date="2013" name="Genome Announc.">
        <title>Draft Genome Sequence of Strain JLT2015T, Belonging to the Family Sphingomonadaceae of the Alphaproteobacteria.</title>
        <authorList>
            <person name="Tang K."/>
            <person name="Liu K."/>
            <person name="Li S."/>
            <person name="Jiao N."/>
        </authorList>
    </citation>
    <scope>NUCLEOTIDE SEQUENCE [LARGE SCALE GENOMIC DNA]</scope>
    <source>
        <strain evidence="3 4">JLT2015</strain>
    </source>
</reference>
<feature type="domain" description="TPM" evidence="2">
    <location>
        <begin position="112"/>
        <end position="195"/>
    </location>
</feature>
<proteinExistence type="predicted"/>